<comment type="similarity">
    <text evidence="1">Belongs to the 3-oxoacid CoA-transferase subunit B family.</text>
</comment>
<dbReference type="NCBIfam" id="TIGR02428">
    <property type="entry name" value="pcaJ_scoB_fam"/>
    <property type="match status" value="1"/>
</dbReference>
<dbReference type="GO" id="GO:0046952">
    <property type="term" value="P:ketone body catabolic process"/>
    <property type="evidence" value="ECO:0007669"/>
    <property type="project" value="InterPro"/>
</dbReference>
<dbReference type="PIRSF" id="PIRSF000858">
    <property type="entry name" value="SCOT-t"/>
    <property type="match status" value="1"/>
</dbReference>
<dbReference type="InterPro" id="IPR012792">
    <property type="entry name" value="3-oxoacid_CoA-transf_A"/>
</dbReference>
<organism evidence="11 12">
    <name type="scientific">Arthrobacter woluwensis</name>
    <dbReference type="NCBI Taxonomy" id="156980"/>
    <lineage>
        <taxon>Bacteria</taxon>
        <taxon>Bacillati</taxon>
        <taxon>Actinomycetota</taxon>
        <taxon>Actinomycetes</taxon>
        <taxon>Micrococcales</taxon>
        <taxon>Micrococcaceae</taxon>
        <taxon>Arthrobacter</taxon>
    </lineage>
</organism>
<evidence type="ECO:0000256" key="3">
    <source>
        <dbReference type="ARBA" id="ARBA00022679"/>
    </source>
</evidence>
<dbReference type="InterPro" id="IPR037171">
    <property type="entry name" value="NagB/RpiA_transferase-like"/>
</dbReference>
<keyword evidence="3 8" id="KW-0808">Transferase</keyword>
<dbReference type="Proteomes" id="UP000182652">
    <property type="component" value="Unassembled WGS sequence"/>
</dbReference>
<comment type="subunit">
    <text evidence="4">Heterodimer of a subunit A and a subunit B.</text>
</comment>
<dbReference type="PANTHER" id="PTHR13707">
    <property type="entry name" value="KETOACID-COENZYME A TRANSFERASE"/>
    <property type="match status" value="1"/>
</dbReference>
<dbReference type="GO" id="GO:0008410">
    <property type="term" value="F:CoA-transferase activity"/>
    <property type="evidence" value="ECO:0007669"/>
    <property type="project" value="InterPro"/>
</dbReference>
<evidence type="ECO:0000256" key="1">
    <source>
        <dbReference type="ARBA" id="ARBA00007047"/>
    </source>
</evidence>
<dbReference type="NCBIfam" id="TIGR02429">
    <property type="entry name" value="pcaI_scoA_fam"/>
    <property type="match status" value="1"/>
</dbReference>
<evidence type="ECO:0000313" key="12">
    <source>
        <dbReference type="Proteomes" id="UP000182652"/>
    </source>
</evidence>
<evidence type="ECO:0000256" key="10">
    <source>
        <dbReference type="SAM" id="MobiDB-lite"/>
    </source>
</evidence>
<dbReference type="FunFam" id="3.40.1080.10:FF:000001">
    <property type="entry name" value="Succinyl-coa:3-ketoacid-coenzyme a transferase subunit b"/>
    <property type="match status" value="1"/>
</dbReference>
<feature type="region of interest" description="Disordered" evidence="10">
    <location>
        <begin position="250"/>
        <end position="269"/>
    </location>
</feature>
<gene>
    <name evidence="11" type="ORF">SAMN04489745_2653</name>
</gene>
<dbReference type="SMART" id="SM00882">
    <property type="entry name" value="CoA_trans"/>
    <property type="match status" value="2"/>
</dbReference>
<dbReference type="PANTHER" id="PTHR13707:SF60">
    <property type="entry name" value="ACETATE COA-TRANSFERASE SUBUNIT ALPHA"/>
    <property type="match status" value="1"/>
</dbReference>
<dbReference type="EMBL" id="FNSN01000003">
    <property type="protein sequence ID" value="SEC35368.1"/>
    <property type="molecule type" value="Genomic_DNA"/>
</dbReference>
<evidence type="ECO:0000256" key="8">
    <source>
        <dbReference type="PIRNR" id="PIRNR000858"/>
    </source>
</evidence>
<keyword evidence="12" id="KW-1185">Reference proteome</keyword>
<dbReference type="Gene3D" id="3.40.1080.10">
    <property type="entry name" value="Glutaconate Coenzyme A-transferase"/>
    <property type="match status" value="2"/>
</dbReference>
<evidence type="ECO:0000313" key="11">
    <source>
        <dbReference type="EMBL" id="SEC35368.1"/>
    </source>
</evidence>
<dbReference type="Pfam" id="PF01144">
    <property type="entry name" value="CoA_trans"/>
    <property type="match status" value="2"/>
</dbReference>
<evidence type="ECO:0000256" key="9">
    <source>
        <dbReference type="PIRSR" id="PIRSR000858-1"/>
    </source>
</evidence>
<dbReference type="InterPro" id="IPR004164">
    <property type="entry name" value="CoA_transf_AS"/>
</dbReference>
<dbReference type="InterPro" id="IPR004165">
    <property type="entry name" value="CoA_trans_fam_I"/>
</dbReference>
<dbReference type="STRING" id="156980.SAMN04489745_2653"/>
<sequence length="496" mass="51762">MIDKVVGSVERAVADIHEGASLAVGGFGLCGIPVGLIDALHRQGTGGLETISNNCGVDDWGLGILLSDGRIRRTVSSYVGENKEFARQYLAGELEVVLTPQGTLAEKLRAGGAGIPAFYTAAGVGTQVAEGGLPQKYDDAGGIALGSAPKEVRSFGGADYVLEESLTPDFALVHAAKGDRHGNLVFHATALNFNSLCAMAGRITIAEVEELVEPGELDPEHIHVPGIFVQRVVHVPAGSPLAEKRIEKRTVRKEQAPEPAGVAGAQASGAAETAAENAARGLDRNQLAARVARELRNGQYVNLGIGMPTLIPNHIPDGVEVVLHSENGILGTGPYPTEDAVDPDLINAGKETVTVNPGAAFFDSALSFGMVRGGHVDVAVLGAMEVAENGDLANWMIPGKMVKGMGGAMDLVFGAKRLIVMMEHVDRNGRPKIVQSCSLPVTGKGCVDRIITDLAVIDVTDDGLVLRETAPGVSVEEVLAATGAELRVEMHDPDTV</sequence>
<evidence type="ECO:0000256" key="6">
    <source>
        <dbReference type="ARBA" id="ARBA00081138"/>
    </source>
</evidence>
<evidence type="ECO:0000256" key="4">
    <source>
        <dbReference type="ARBA" id="ARBA00065483"/>
    </source>
</evidence>
<accession>A0A1H4RU92</accession>
<protein>
    <recommendedName>
        <fullName evidence="5">Probable succinyl-CoA:3-ketoacid coenzyme A transferase subunit B</fullName>
    </recommendedName>
    <alternativeName>
        <fullName evidence="7">OXCT B</fullName>
    </alternativeName>
    <alternativeName>
        <fullName evidence="6">Succinyl-CoA:3-oxoacid CoA-transferase</fullName>
    </alternativeName>
</protein>
<dbReference type="PROSITE" id="PS01274">
    <property type="entry name" value="COA_TRANSF_2"/>
    <property type="match status" value="1"/>
</dbReference>
<reference evidence="11 12" key="1">
    <citation type="submission" date="2016-10" db="EMBL/GenBank/DDBJ databases">
        <authorList>
            <person name="de Groot N.N."/>
        </authorList>
    </citation>
    <scope>NUCLEOTIDE SEQUENCE [LARGE SCALE GENOMIC DNA]</scope>
    <source>
        <strain evidence="11 12">DSM 10495</strain>
    </source>
</reference>
<evidence type="ECO:0000256" key="2">
    <source>
        <dbReference type="ARBA" id="ARBA00007154"/>
    </source>
</evidence>
<feature type="active site" description="5-glutamyl coenzyme A thioester intermediate" evidence="9">
    <location>
        <position position="326"/>
    </location>
</feature>
<name>A0A1H4RU92_9MICC</name>
<proteinExistence type="inferred from homology"/>
<dbReference type="AlphaFoldDB" id="A0A1H4RU92"/>
<evidence type="ECO:0000256" key="5">
    <source>
        <dbReference type="ARBA" id="ARBA00072796"/>
    </source>
</evidence>
<evidence type="ECO:0000256" key="7">
    <source>
        <dbReference type="ARBA" id="ARBA00081146"/>
    </source>
</evidence>
<dbReference type="InterPro" id="IPR012791">
    <property type="entry name" value="3-oxoacid_CoA-transf_B"/>
</dbReference>
<comment type="similarity">
    <text evidence="2 8">Belongs to the 3-oxoacid CoA-transferase family.</text>
</comment>
<dbReference type="SUPFAM" id="SSF100950">
    <property type="entry name" value="NagB/RpiA/CoA transferase-like"/>
    <property type="match status" value="2"/>
</dbReference>
<dbReference type="InterPro" id="IPR014388">
    <property type="entry name" value="3-oxoacid_CoA-transferase"/>
</dbReference>
<feature type="compositionally biased region" description="Low complexity" evidence="10">
    <location>
        <begin position="260"/>
        <end position="269"/>
    </location>
</feature>